<dbReference type="EMBL" id="JAHKSW010000001">
    <property type="protein sequence ID" value="KAG7335954.1"/>
    <property type="molecule type" value="Genomic_DNA"/>
</dbReference>
<comment type="caution">
    <text evidence="6">The sequence shown here is derived from an EMBL/GenBank/DDBJ whole genome shotgun (WGS) entry which is preliminary data.</text>
</comment>
<organism evidence="6 7">
    <name type="scientific">Hemibagrus wyckioides</name>
    <dbReference type="NCBI Taxonomy" id="337641"/>
    <lineage>
        <taxon>Eukaryota</taxon>
        <taxon>Metazoa</taxon>
        <taxon>Chordata</taxon>
        <taxon>Craniata</taxon>
        <taxon>Vertebrata</taxon>
        <taxon>Euteleostomi</taxon>
        <taxon>Actinopterygii</taxon>
        <taxon>Neopterygii</taxon>
        <taxon>Teleostei</taxon>
        <taxon>Ostariophysi</taxon>
        <taxon>Siluriformes</taxon>
        <taxon>Bagridae</taxon>
        <taxon>Hemibagrus</taxon>
    </lineage>
</organism>
<protein>
    <recommendedName>
        <fullName evidence="8">Ankyrin repeat domain-containing protein 34A</fullName>
    </recommendedName>
</protein>
<evidence type="ECO:0000313" key="6">
    <source>
        <dbReference type="EMBL" id="KAG7335954.1"/>
    </source>
</evidence>
<dbReference type="PANTHER" id="PTHR24156">
    <property type="entry name" value="ANK_REP_REGION DOMAIN-CONTAINING PROTEIN"/>
    <property type="match status" value="1"/>
</dbReference>
<gene>
    <name evidence="6" type="ORF">KOW79_000647</name>
</gene>
<keyword evidence="7" id="KW-1185">Reference proteome</keyword>
<evidence type="ECO:0000256" key="1">
    <source>
        <dbReference type="ARBA" id="ARBA00010029"/>
    </source>
</evidence>
<dbReference type="SMART" id="SM00248">
    <property type="entry name" value="ANK"/>
    <property type="match status" value="4"/>
</dbReference>
<evidence type="ECO:0000313" key="7">
    <source>
        <dbReference type="Proteomes" id="UP000824219"/>
    </source>
</evidence>
<proteinExistence type="inferred from homology"/>
<evidence type="ECO:0000256" key="4">
    <source>
        <dbReference type="PROSITE-ProRule" id="PRU00023"/>
    </source>
</evidence>
<name>A0A9D3P9G3_9TELE</name>
<evidence type="ECO:0000256" key="3">
    <source>
        <dbReference type="ARBA" id="ARBA00023043"/>
    </source>
</evidence>
<feature type="compositionally biased region" description="Polar residues" evidence="5">
    <location>
        <begin position="182"/>
        <end position="192"/>
    </location>
</feature>
<dbReference type="Gene3D" id="1.25.40.20">
    <property type="entry name" value="Ankyrin repeat-containing domain"/>
    <property type="match status" value="1"/>
</dbReference>
<dbReference type="Pfam" id="PF12796">
    <property type="entry name" value="Ank_2"/>
    <property type="match status" value="1"/>
</dbReference>
<sequence>MSAEYITTIAANLPPSRLCRKTGGTMGDGGALRTEGNALLKAVFQGKLRLARLLLEGGAYINEGNERGETPIMAACMAGYDDPQTRQKMVRYLLEKGADLNIPDKSGRTALMHACSERAGKDVVSLLLENGADPSLKDYSGSSALMHAINTGDRDTLQILLDACKAKGKEVIIITTDTSPSGTKKTKQYLNSPPSPGVVDKLSPACMSPSEVEIRTSNSPAGEEEEGIFSFALTSALPLPSNRPPGERRPPPRKLLKRLNSEPWGLVAPSILAERGEMLEGSLAEEDKVVSEMNGMSISGPGRPLLSRRHSIETHDPCSPKLIDRSCSEDCAALCGSSWADKVQQHQSLYRRNTAPESQENAGHNRALAHPKLTRMEHYESDTHLCPESIPGSPDSGRVSVERRKYNASPLSLVASSSRESLESIPNSVSPITMRRRPPGLLERRGSGTLLLDHISHTRPGFLPPLNVNPQRPIPDIRTNGKPSSPVHSGNKILLPVAPTSPKRVLDFKMKKKLMRRHSMQTEQMKQLSTFQELIAEKVMEVNGD</sequence>
<keyword evidence="3 4" id="KW-0040">ANK repeat</keyword>
<evidence type="ECO:0000256" key="5">
    <source>
        <dbReference type="SAM" id="MobiDB-lite"/>
    </source>
</evidence>
<reference evidence="6 7" key="1">
    <citation type="submission" date="2021-06" db="EMBL/GenBank/DDBJ databases">
        <title>Chromosome-level genome assembly of the red-tail catfish (Hemibagrus wyckioides).</title>
        <authorList>
            <person name="Shao F."/>
        </authorList>
    </citation>
    <scope>NUCLEOTIDE SEQUENCE [LARGE SCALE GENOMIC DNA]</scope>
    <source>
        <strain evidence="6">EC202008001</strain>
        <tissue evidence="6">Blood</tissue>
    </source>
</reference>
<dbReference type="OrthoDB" id="539213at2759"/>
<dbReference type="SUPFAM" id="SSF48403">
    <property type="entry name" value="Ankyrin repeat"/>
    <property type="match status" value="1"/>
</dbReference>
<dbReference type="PROSITE" id="PS50088">
    <property type="entry name" value="ANK_REPEAT"/>
    <property type="match status" value="2"/>
</dbReference>
<dbReference type="InterPro" id="IPR002110">
    <property type="entry name" value="Ankyrin_rpt"/>
</dbReference>
<keyword evidence="2" id="KW-0677">Repeat</keyword>
<feature type="repeat" description="ANK" evidence="4">
    <location>
        <begin position="106"/>
        <end position="139"/>
    </location>
</feature>
<dbReference type="AlphaFoldDB" id="A0A9D3P9G3"/>
<comment type="similarity">
    <text evidence="1">Belongs to the ANKRD34 family.</text>
</comment>
<feature type="repeat" description="ANK" evidence="4">
    <location>
        <begin position="67"/>
        <end position="105"/>
    </location>
</feature>
<feature type="region of interest" description="Disordered" evidence="5">
    <location>
        <begin position="182"/>
        <end position="203"/>
    </location>
</feature>
<evidence type="ECO:0008006" key="8">
    <source>
        <dbReference type="Google" id="ProtNLM"/>
    </source>
</evidence>
<dbReference type="InterPro" id="IPR042637">
    <property type="entry name" value="AN34A/B/C"/>
</dbReference>
<dbReference type="PROSITE" id="PS50297">
    <property type="entry name" value="ANK_REP_REGION"/>
    <property type="match status" value="2"/>
</dbReference>
<dbReference type="PANTHER" id="PTHR24156:SF4">
    <property type="entry name" value="ANKYRIN REPEAT DOMAIN 34A"/>
    <property type="match status" value="1"/>
</dbReference>
<dbReference type="InterPro" id="IPR036770">
    <property type="entry name" value="Ankyrin_rpt-contain_sf"/>
</dbReference>
<accession>A0A9D3P9G3</accession>
<evidence type="ECO:0000256" key="2">
    <source>
        <dbReference type="ARBA" id="ARBA00022737"/>
    </source>
</evidence>
<dbReference type="Proteomes" id="UP000824219">
    <property type="component" value="Linkage Group LG01"/>
</dbReference>